<dbReference type="SUPFAM" id="SSF55874">
    <property type="entry name" value="ATPase domain of HSP90 chaperone/DNA topoisomerase II/histidine kinase"/>
    <property type="match status" value="1"/>
</dbReference>
<organism evidence="2 3">
    <name type="scientific">Candidatus Nitrosarchaeum limnium BG20</name>
    <dbReference type="NCBI Taxonomy" id="859192"/>
    <lineage>
        <taxon>Archaea</taxon>
        <taxon>Nitrososphaerota</taxon>
        <taxon>Nitrososphaeria</taxon>
        <taxon>Nitrosopumilales</taxon>
        <taxon>Nitrosopumilaceae</taxon>
        <taxon>Nitrosarchaeum</taxon>
    </lineage>
</organism>
<dbReference type="RefSeq" id="WP_010190729.1">
    <property type="nucleotide sequence ID" value="NZ_AHJG01000096.1"/>
</dbReference>
<reference evidence="2 3" key="1">
    <citation type="journal article" date="2012" name="J. Bacteriol.">
        <title>Genome Sequence of "Candidatus Nitrosoarchaeum limnia" BG20, a Low-Salinity Ammonia-Oxidizing Archaeon from the San Francisco Bay Estuary.</title>
        <authorList>
            <person name="Mosier A.C."/>
            <person name="Allen E.E."/>
            <person name="Kim M."/>
            <person name="Ferriera S."/>
            <person name="Francis C.A."/>
        </authorList>
    </citation>
    <scope>NUCLEOTIDE SEQUENCE [LARGE SCALE GENOMIC DNA]</scope>
    <source>
        <strain evidence="2 3">BG20</strain>
    </source>
</reference>
<keyword evidence="3" id="KW-1185">Reference proteome</keyword>
<dbReference type="Proteomes" id="UP000014065">
    <property type="component" value="Unassembled WGS sequence"/>
</dbReference>
<protein>
    <recommendedName>
        <fullName evidence="4">ATPase/histidine kinase/DNA gyrase B/HSP90 domain protein</fullName>
    </recommendedName>
</protein>
<evidence type="ECO:0000313" key="3">
    <source>
        <dbReference type="Proteomes" id="UP000014065"/>
    </source>
</evidence>
<evidence type="ECO:0000256" key="1">
    <source>
        <dbReference type="SAM" id="MobiDB-lite"/>
    </source>
</evidence>
<gene>
    <name evidence="2" type="ORF">BG20_I0813</name>
</gene>
<feature type="region of interest" description="Disordered" evidence="1">
    <location>
        <begin position="340"/>
        <end position="387"/>
    </location>
</feature>
<dbReference type="EMBL" id="AHJG01000096">
    <property type="protein sequence ID" value="EPA06176.1"/>
    <property type="molecule type" value="Genomic_DNA"/>
</dbReference>
<name>S2E9U9_9ARCH</name>
<sequence>MSSVGKEFDMKIDILHALEDFLDAYNNHSEMVVTEAIANAIDVRSSEIDIKLYKTSDGVGVISFHNNGPPMNKQQFDDYHVIARSSKSKGSGIGFAGIGAKVYMAAWGETKITTETTDGTTSFASEMHVKNNKLKAVYLAPKIKKYGTLYQVLLKPKDFDYLEKSLKEIVVDTFSPAISSGLKIKINNEQIKPWNPEKELRMEITVNVKGKQFPAKLIVTKDDIPNNKCNIQYHVSGKVITTKKPEWIYDVKPLYMKRFHVYVNAIEISDQLNLNKTNFKQGSGTVVTPVMQEVDRRIFNILEKKGYIKDNKAPPKWESNKLTKFFEKLFKDPKYSFLNPESRGGIGPGAGRGSGGTGSGKSSSHSGTPKGGTNEGNAGGGGFSLGFADRENNNKEGWLDPSTNKLVVNIGHPLFIKYENDIQARNQRIGSVLTSVLIKNATMKKSMSPVEAFDLQTELLTLAKDEMW</sequence>
<feature type="compositionally biased region" description="Gly residues" evidence="1">
    <location>
        <begin position="369"/>
        <end position="384"/>
    </location>
</feature>
<dbReference type="AlphaFoldDB" id="S2E9U9"/>
<dbReference type="Gene3D" id="3.30.565.10">
    <property type="entry name" value="Histidine kinase-like ATPase, C-terminal domain"/>
    <property type="match status" value="1"/>
</dbReference>
<dbReference type="InterPro" id="IPR036890">
    <property type="entry name" value="HATPase_C_sf"/>
</dbReference>
<accession>S2E9U9</accession>
<dbReference type="Pfam" id="PF13589">
    <property type="entry name" value="HATPase_c_3"/>
    <property type="match status" value="1"/>
</dbReference>
<evidence type="ECO:0008006" key="4">
    <source>
        <dbReference type="Google" id="ProtNLM"/>
    </source>
</evidence>
<proteinExistence type="predicted"/>
<comment type="caution">
    <text evidence="2">The sequence shown here is derived from an EMBL/GenBank/DDBJ whole genome shotgun (WGS) entry which is preliminary data.</text>
</comment>
<feature type="compositionally biased region" description="Gly residues" evidence="1">
    <location>
        <begin position="344"/>
        <end position="359"/>
    </location>
</feature>
<evidence type="ECO:0000313" key="2">
    <source>
        <dbReference type="EMBL" id="EPA06176.1"/>
    </source>
</evidence>